<keyword evidence="3" id="KW-1185">Reference proteome</keyword>
<feature type="transmembrane region" description="Helical" evidence="1">
    <location>
        <begin position="40"/>
        <end position="65"/>
    </location>
</feature>
<sequence>MNQGEYCDCKDCRGKYTLIHDEEDPRVLKFHKPLPCYGCGIGWCSLLLGCLCPLLWYIATVLYFCKYYNRDPRERDGLVACAFAALICTVAISITIAVIFL</sequence>
<feature type="transmembrane region" description="Helical" evidence="1">
    <location>
        <begin position="77"/>
        <end position="100"/>
    </location>
</feature>
<dbReference type="PANTHER" id="PTHR46666">
    <property type="entry name" value="60S RIBOSOMAL L18A-LIKE PROTEIN"/>
    <property type="match status" value="1"/>
</dbReference>
<accession>A0A2I0WQ06</accession>
<dbReference type="EMBL" id="KZ502486">
    <property type="protein sequence ID" value="PKU77721.1"/>
    <property type="molecule type" value="Genomic_DNA"/>
</dbReference>
<dbReference type="Proteomes" id="UP000233837">
    <property type="component" value="Unassembled WGS sequence"/>
</dbReference>
<dbReference type="PANTHER" id="PTHR46666:SF2">
    <property type="entry name" value="60S RIBOSOMAL L18A-LIKE PROTEIN"/>
    <property type="match status" value="1"/>
</dbReference>
<dbReference type="AlphaFoldDB" id="A0A2I0WQ06"/>
<reference evidence="2 3" key="2">
    <citation type="journal article" date="2017" name="Nature">
        <title>The Apostasia genome and the evolution of orchids.</title>
        <authorList>
            <person name="Zhang G.Q."/>
            <person name="Liu K.W."/>
            <person name="Li Z."/>
            <person name="Lohaus R."/>
            <person name="Hsiao Y.Y."/>
            <person name="Niu S.C."/>
            <person name="Wang J.Y."/>
            <person name="Lin Y.C."/>
            <person name="Xu Q."/>
            <person name="Chen L.J."/>
            <person name="Yoshida K."/>
            <person name="Fujiwara S."/>
            <person name="Wang Z.W."/>
            <person name="Zhang Y.Q."/>
            <person name="Mitsuda N."/>
            <person name="Wang M."/>
            <person name="Liu G.H."/>
            <person name="Pecoraro L."/>
            <person name="Huang H.X."/>
            <person name="Xiao X.J."/>
            <person name="Lin M."/>
            <person name="Wu X.Y."/>
            <person name="Wu W.L."/>
            <person name="Chen Y.Y."/>
            <person name="Chang S.B."/>
            <person name="Sakamoto S."/>
            <person name="Ohme-Takagi M."/>
            <person name="Yagi M."/>
            <person name="Zeng S.J."/>
            <person name="Shen C.Y."/>
            <person name="Yeh C.M."/>
            <person name="Luo Y.B."/>
            <person name="Tsai W.C."/>
            <person name="Van de Peer Y."/>
            <person name="Liu Z.J."/>
        </authorList>
    </citation>
    <scope>NUCLEOTIDE SEQUENCE [LARGE SCALE GENOMIC DNA]</scope>
    <source>
        <tissue evidence="2">The whole plant</tissue>
    </source>
</reference>
<evidence type="ECO:0000313" key="3">
    <source>
        <dbReference type="Proteomes" id="UP000233837"/>
    </source>
</evidence>
<evidence type="ECO:0008006" key="4">
    <source>
        <dbReference type="Google" id="ProtNLM"/>
    </source>
</evidence>
<keyword evidence="1" id="KW-0812">Transmembrane</keyword>
<dbReference type="OrthoDB" id="1922941at2759"/>
<reference evidence="2 3" key="1">
    <citation type="journal article" date="2016" name="Sci. Rep.">
        <title>The Dendrobium catenatum Lindl. genome sequence provides insights into polysaccharide synthase, floral development and adaptive evolution.</title>
        <authorList>
            <person name="Zhang G.Q."/>
            <person name="Xu Q."/>
            <person name="Bian C."/>
            <person name="Tsai W.C."/>
            <person name="Yeh C.M."/>
            <person name="Liu K.W."/>
            <person name="Yoshida K."/>
            <person name="Zhang L.S."/>
            <person name="Chang S.B."/>
            <person name="Chen F."/>
            <person name="Shi Y."/>
            <person name="Su Y.Y."/>
            <person name="Zhang Y.Q."/>
            <person name="Chen L.J."/>
            <person name="Yin Y."/>
            <person name="Lin M."/>
            <person name="Huang H."/>
            <person name="Deng H."/>
            <person name="Wang Z.W."/>
            <person name="Zhu S.L."/>
            <person name="Zhao X."/>
            <person name="Deng C."/>
            <person name="Niu S.C."/>
            <person name="Huang J."/>
            <person name="Wang M."/>
            <person name="Liu G.H."/>
            <person name="Yang H.J."/>
            <person name="Xiao X.J."/>
            <person name="Hsiao Y.Y."/>
            <person name="Wu W.L."/>
            <person name="Chen Y.Y."/>
            <person name="Mitsuda N."/>
            <person name="Ohme-Takagi M."/>
            <person name="Luo Y.B."/>
            <person name="Van de Peer Y."/>
            <person name="Liu Z.J."/>
        </authorList>
    </citation>
    <scope>NUCLEOTIDE SEQUENCE [LARGE SCALE GENOMIC DNA]</scope>
    <source>
        <tissue evidence="2">The whole plant</tissue>
    </source>
</reference>
<name>A0A2I0WQ06_9ASPA</name>
<gene>
    <name evidence="2" type="ORF">MA16_Dca005553</name>
</gene>
<evidence type="ECO:0000313" key="2">
    <source>
        <dbReference type="EMBL" id="PKU77721.1"/>
    </source>
</evidence>
<evidence type="ECO:0000256" key="1">
    <source>
        <dbReference type="SAM" id="Phobius"/>
    </source>
</evidence>
<organism evidence="2 3">
    <name type="scientific">Dendrobium catenatum</name>
    <dbReference type="NCBI Taxonomy" id="906689"/>
    <lineage>
        <taxon>Eukaryota</taxon>
        <taxon>Viridiplantae</taxon>
        <taxon>Streptophyta</taxon>
        <taxon>Embryophyta</taxon>
        <taxon>Tracheophyta</taxon>
        <taxon>Spermatophyta</taxon>
        <taxon>Magnoliopsida</taxon>
        <taxon>Liliopsida</taxon>
        <taxon>Asparagales</taxon>
        <taxon>Orchidaceae</taxon>
        <taxon>Epidendroideae</taxon>
        <taxon>Malaxideae</taxon>
        <taxon>Dendrobiinae</taxon>
        <taxon>Dendrobium</taxon>
    </lineage>
</organism>
<keyword evidence="1" id="KW-1133">Transmembrane helix</keyword>
<keyword evidence="1" id="KW-0472">Membrane</keyword>
<proteinExistence type="predicted"/>
<protein>
    <recommendedName>
        <fullName evidence="4">60S ribosomal protein L18a-like protein</fullName>
    </recommendedName>
</protein>